<sequence length="13" mass="1589">MYLLSVHYLGYMV</sequence>
<proteinExistence type="predicted"/>
<accession>A0A2P2QKR8</accession>
<reference evidence="1" key="1">
    <citation type="submission" date="2018-02" db="EMBL/GenBank/DDBJ databases">
        <title>Rhizophora mucronata_Transcriptome.</title>
        <authorList>
            <person name="Meera S.P."/>
            <person name="Sreeshan A."/>
            <person name="Augustine A."/>
        </authorList>
    </citation>
    <scope>NUCLEOTIDE SEQUENCE</scope>
    <source>
        <tissue evidence="1">Leaf</tissue>
    </source>
</reference>
<protein>
    <submittedName>
        <fullName evidence="1">Uncharacterized protein</fullName>
    </submittedName>
</protein>
<organism evidence="1">
    <name type="scientific">Rhizophora mucronata</name>
    <name type="common">Asiatic mangrove</name>
    <dbReference type="NCBI Taxonomy" id="61149"/>
    <lineage>
        <taxon>Eukaryota</taxon>
        <taxon>Viridiplantae</taxon>
        <taxon>Streptophyta</taxon>
        <taxon>Embryophyta</taxon>
        <taxon>Tracheophyta</taxon>
        <taxon>Spermatophyta</taxon>
        <taxon>Magnoliopsida</taxon>
        <taxon>eudicotyledons</taxon>
        <taxon>Gunneridae</taxon>
        <taxon>Pentapetalae</taxon>
        <taxon>rosids</taxon>
        <taxon>fabids</taxon>
        <taxon>Malpighiales</taxon>
        <taxon>Rhizophoraceae</taxon>
        <taxon>Rhizophora</taxon>
    </lineage>
</organism>
<name>A0A2P2QKR8_RHIMU</name>
<dbReference type="EMBL" id="GGEC01087060">
    <property type="protein sequence ID" value="MBX67544.1"/>
    <property type="molecule type" value="Transcribed_RNA"/>
</dbReference>
<evidence type="ECO:0000313" key="1">
    <source>
        <dbReference type="EMBL" id="MBX67544.1"/>
    </source>
</evidence>